<dbReference type="Gene3D" id="3.40.50.880">
    <property type="match status" value="1"/>
</dbReference>
<evidence type="ECO:0000313" key="5">
    <source>
        <dbReference type="EMBL" id="BAK33952.1"/>
    </source>
</evidence>
<dbReference type="PROSITE" id="PS01124">
    <property type="entry name" value="HTH_ARAC_FAMILY_2"/>
    <property type="match status" value="1"/>
</dbReference>
<keyword evidence="2" id="KW-0238">DNA-binding</keyword>
<dbReference type="Gene3D" id="1.10.10.60">
    <property type="entry name" value="Homeodomain-like"/>
    <property type="match status" value="1"/>
</dbReference>
<gene>
    <name evidence="5" type="ordered locus">MLP_09380</name>
</gene>
<protein>
    <submittedName>
        <fullName evidence="5">AraC family transcriptional regulator</fullName>
    </submittedName>
</protein>
<evidence type="ECO:0000256" key="2">
    <source>
        <dbReference type="ARBA" id="ARBA00023125"/>
    </source>
</evidence>
<dbReference type="InterPro" id="IPR002818">
    <property type="entry name" value="DJ-1/PfpI"/>
</dbReference>
<name>F5XMM9_MICPN</name>
<dbReference type="KEGG" id="mph:MLP_09380"/>
<dbReference type="InterPro" id="IPR018060">
    <property type="entry name" value="HTH_AraC"/>
</dbReference>
<dbReference type="STRING" id="1032480.MLP_09380"/>
<dbReference type="SUPFAM" id="SSF46689">
    <property type="entry name" value="Homeodomain-like"/>
    <property type="match status" value="2"/>
</dbReference>
<keyword evidence="6" id="KW-1185">Reference proteome</keyword>
<evidence type="ECO:0000256" key="3">
    <source>
        <dbReference type="ARBA" id="ARBA00023163"/>
    </source>
</evidence>
<reference evidence="5 6" key="1">
    <citation type="submission" date="2011-05" db="EMBL/GenBank/DDBJ databases">
        <title>Whole genome sequence of Microlunatus phosphovorus NM-1.</title>
        <authorList>
            <person name="Hosoyama A."/>
            <person name="Sasaki K."/>
            <person name="Harada T."/>
            <person name="Igarashi R."/>
            <person name="Kawakoshi A."/>
            <person name="Sasagawa M."/>
            <person name="Fukada J."/>
            <person name="Nakamura S."/>
            <person name="Katano Y."/>
            <person name="Hanada S."/>
            <person name="Kamagata Y."/>
            <person name="Nakamura N."/>
            <person name="Yamazaki S."/>
            <person name="Fujita N."/>
        </authorList>
    </citation>
    <scope>NUCLEOTIDE SEQUENCE [LARGE SCALE GENOMIC DNA]</scope>
    <source>
        <strain evidence="6">ATCC 700054 / DSM 10555 / JCM 9379 / NBRC 101784 / NCIMB 13414 / VKM Ac-1990 / NM-1</strain>
    </source>
</reference>
<dbReference type="GO" id="GO:0043565">
    <property type="term" value="F:sequence-specific DNA binding"/>
    <property type="evidence" value="ECO:0007669"/>
    <property type="project" value="InterPro"/>
</dbReference>
<sequence length="342" mass="36191">MTDPVDTRGGADHAGEVRHRRVVIVVFERVQGLDVFGPSDVFYFANWVAEQAGETDPLYTVEVAAASPGPVATAAGPALVATRSVGDPGLSPDVLLVAGGLQVDAAAADDAFVADLSSLASRSEEVGSICTGALLLARAGLLTGKHATTHWALADTLASAHPEVEVDANRIFHYDGVWTSAGVTAGIDLSLEILSTHHGATIAAETARCLVVYLRRAGGQQQYSTHLAAQASQHPGLADLLAFISDHLDADLTVRALAARSLMSERGFQRLFTTEIGTSPARYVERVRLDAARRLLELTDAGIDAIAHSTGFRNGETLHRAFKRVLGITPTDYRARFARPAP</sequence>
<dbReference type="InterPro" id="IPR052158">
    <property type="entry name" value="INH-QAR"/>
</dbReference>
<proteinExistence type="predicted"/>
<dbReference type="HOGENOM" id="CLU_000445_59_0_11"/>
<organism evidence="5 6">
    <name type="scientific">Microlunatus phosphovorus (strain ATCC 700054 / DSM 10555 / JCM 9379 / NBRC 101784 / NCIMB 13414 / VKM Ac-1990 / NM-1)</name>
    <dbReference type="NCBI Taxonomy" id="1032480"/>
    <lineage>
        <taxon>Bacteria</taxon>
        <taxon>Bacillati</taxon>
        <taxon>Actinomycetota</taxon>
        <taxon>Actinomycetes</taxon>
        <taxon>Propionibacteriales</taxon>
        <taxon>Propionibacteriaceae</taxon>
        <taxon>Microlunatus</taxon>
    </lineage>
</organism>
<keyword evidence="1" id="KW-0805">Transcription regulation</keyword>
<dbReference type="GO" id="GO:0003700">
    <property type="term" value="F:DNA-binding transcription factor activity"/>
    <property type="evidence" value="ECO:0007669"/>
    <property type="project" value="InterPro"/>
</dbReference>
<dbReference type="InterPro" id="IPR029062">
    <property type="entry name" value="Class_I_gatase-like"/>
</dbReference>
<keyword evidence="3" id="KW-0804">Transcription</keyword>
<evidence type="ECO:0000313" key="6">
    <source>
        <dbReference type="Proteomes" id="UP000007947"/>
    </source>
</evidence>
<dbReference type="InterPro" id="IPR018062">
    <property type="entry name" value="HTH_AraC-typ_CS"/>
</dbReference>
<dbReference type="EMBL" id="AP012204">
    <property type="protein sequence ID" value="BAK33952.1"/>
    <property type="molecule type" value="Genomic_DNA"/>
</dbReference>
<dbReference type="PANTHER" id="PTHR43130:SF3">
    <property type="entry name" value="HTH-TYPE TRANSCRIPTIONAL REGULATOR RV1931C"/>
    <property type="match status" value="1"/>
</dbReference>
<dbReference type="Proteomes" id="UP000007947">
    <property type="component" value="Chromosome"/>
</dbReference>
<dbReference type="OrthoDB" id="3992151at2"/>
<evidence type="ECO:0000256" key="1">
    <source>
        <dbReference type="ARBA" id="ARBA00023015"/>
    </source>
</evidence>
<feature type="domain" description="HTH araC/xylS-type" evidence="4">
    <location>
        <begin position="238"/>
        <end position="336"/>
    </location>
</feature>
<dbReference type="AlphaFoldDB" id="F5XMM9"/>
<dbReference type="InterPro" id="IPR009057">
    <property type="entry name" value="Homeodomain-like_sf"/>
</dbReference>
<dbReference type="SUPFAM" id="SSF52317">
    <property type="entry name" value="Class I glutamine amidotransferase-like"/>
    <property type="match status" value="1"/>
</dbReference>
<accession>F5XMM9</accession>
<evidence type="ECO:0000259" key="4">
    <source>
        <dbReference type="PROSITE" id="PS01124"/>
    </source>
</evidence>
<dbReference type="PROSITE" id="PS00041">
    <property type="entry name" value="HTH_ARAC_FAMILY_1"/>
    <property type="match status" value="1"/>
</dbReference>
<dbReference type="Pfam" id="PF01965">
    <property type="entry name" value="DJ-1_PfpI"/>
    <property type="match status" value="1"/>
</dbReference>
<dbReference type="Pfam" id="PF12833">
    <property type="entry name" value="HTH_18"/>
    <property type="match status" value="1"/>
</dbReference>
<dbReference type="SMART" id="SM00342">
    <property type="entry name" value="HTH_ARAC"/>
    <property type="match status" value="1"/>
</dbReference>
<dbReference type="eggNOG" id="COG4977">
    <property type="taxonomic scope" value="Bacteria"/>
</dbReference>
<dbReference type="PANTHER" id="PTHR43130">
    <property type="entry name" value="ARAC-FAMILY TRANSCRIPTIONAL REGULATOR"/>
    <property type="match status" value="1"/>
</dbReference>